<reference evidence="1 2" key="1">
    <citation type="journal article" date="2019" name="Fungal Biol. Biotechnol.">
        <title>Draft genome sequence of fastidious pathogen Ceratobasidium theobromae, which causes vascular-streak dieback in Theobroma cacao.</title>
        <authorList>
            <person name="Ali S.S."/>
            <person name="Asman A."/>
            <person name="Shao J."/>
            <person name="Firmansyah A.P."/>
            <person name="Susilo A.W."/>
            <person name="Rosmana A."/>
            <person name="McMahon P."/>
            <person name="Junaid M."/>
            <person name="Guest D."/>
            <person name="Kheng T.Y."/>
            <person name="Meinhardt L.W."/>
            <person name="Bailey B.A."/>
        </authorList>
    </citation>
    <scope>NUCLEOTIDE SEQUENCE [LARGE SCALE GENOMIC DNA]</scope>
    <source>
        <strain evidence="1 2">CT2</strain>
    </source>
</reference>
<gene>
    <name evidence="1" type="ORF">CTheo_7196</name>
</gene>
<keyword evidence="2" id="KW-1185">Reference proteome</keyword>
<name>A0A5N5QD31_9AGAM</name>
<comment type="caution">
    <text evidence="1">The sequence shown here is derived from an EMBL/GenBank/DDBJ whole genome shotgun (WGS) entry which is preliminary data.</text>
</comment>
<dbReference type="OrthoDB" id="3149356at2759"/>
<dbReference type="EMBL" id="SSOP01000281">
    <property type="protein sequence ID" value="KAB5589358.1"/>
    <property type="molecule type" value="Genomic_DNA"/>
</dbReference>
<evidence type="ECO:0000313" key="1">
    <source>
        <dbReference type="EMBL" id="KAB5589358.1"/>
    </source>
</evidence>
<evidence type="ECO:0000313" key="2">
    <source>
        <dbReference type="Proteomes" id="UP000383932"/>
    </source>
</evidence>
<accession>A0A5N5QD31</accession>
<sequence>MSGGPGRTRVHLATLTNTLNRRVKDIFPAFDSNSGSTSWGDSYNTLKPDQLYRTLTDNYRSNNHVEHTIVKSAWFCKQEKSVGHEFIIVEVEDTLLPNGMLTNYLVLDRNKGAPQHSSLGSTSKLVPKFLRSAARDAFRVSHDGNLERLVKDCQLDSYEYLEQIKFERDRPLMLYELATLTHRISDLHPRYTFMDANCFWFAGLIWDCMIKMRPDANHVIAKPNKRGKFGLIRYKKNVIQVKRMCDRVQEDVSRVTERLSNPVSA</sequence>
<organism evidence="1 2">
    <name type="scientific">Ceratobasidium theobromae</name>
    <dbReference type="NCBI Taxonomy" id="1582974"/>
    <lineage>
        <taxon>Eukaryota</taxon>
        <taxon>Fungi</taxon>
        <taxon>Dikarya</taxon>
        <taxon>Basidiomycota</taxon>
        <taxon>Agaricomycotina</taxon>
        <taxon>Agaricomycetes</taxon>
        <taxon>Cantharellales</taxon>
        <taxon>Ceratobasidiaceae</taxon>
        <taxon>Ceratobasidium</taxon>
    </lineage>
</organism>
<protein>
    <submittedName>
        <fullName evidence="1">Uncharacterized protein</fullName>
    </submittedName>
</protein>
<dbReference type="Proteomes" id="UP000383932">
    <property type="component" value="Unassembled WGS sequence"/>
</dbReference>
<proteinExistence type="predicted"/>
<dbReference type="AlphaFoldDB" id="A0A5N5QD31"/>